<evidence type="ECO:0000256" key="2">
    <source>
        <dbReference type="SAM" id="SignalP"/>
    </source>
</evidence>
<name>A0ABR0BTH3_PURLI</name>
<feature type="domain" description="Transglycosylase SLT" evidence="3">
    <location>
        <begin position="90"/>
        <end position="176"/>
    </location>
</feature>
<dbReference type="Proteomes" id="UP001287286">
    <property type="component" value="Unassembled WGS sequence"/>
</dbReference>
<evidence type="ECO:0000313" key="5">
    <source>
        <dbReference type="Proteomes" id="UP001287286"/>
    </source>
</evidence>
<dbReference type="Pfam" id="PF01464">
    <property type="entry name" value="SLT"/>
    <property type="match status" value="1"/>
</dbReference>
<feature type="chain" id="PRO_5045045123" description="Transglycosylase SLT domain-containing protein" evidence="2">
    <location>
        <begin position="21"/>
        <end position="412"/>
    </location>
</feature>
<accession>A0ABR0BTH3</accession>
<evidence type="ECO:0000256" key="1">
    <source>
        <dbReference type="SAM" id="MobiDB-lite"/>
    </source>
</evidence>
<gene>
    <name evidence="4" type="ORF">Purlil1_8217</name>
</gene>
<feature type="region of interest" description="Disordered" evidence="1">
    <location>
        <begin position="335"/>
        <end position="394"/>
    </location>
</feature>
<feature type="compositionally biased region" description="Basic and acidic residues" evidence="1">
    <location>
        <begin position="335"/>
        <end position="346"/>
    </location>
</feature>
<comment type="caution">
    <text evidence="4">The sequence shown here is derived from an EMBL/GenBank/DDBJ whole genome shotgun (WGS) entry which is preliminary data.</text>
</comment>
<dbReference type="Gene3D" id="1.10.530.10">
    <property type="match status" value="1"/>
</dbReference>
<protein>
    <recommendedName>
        <fullName evidence="3">Transglycosylase SLT domain-containing protein</fullName>
    </recommendedName>
</protein>
<dbReference type="EMBL" id="JAWRVI010000032">
    <property type="protein sequence ID" value="KAK4087369.1"/>
    <property type="molecule type" value="Genomic_DNA"/>
</dbReference>
<reference evidence="4 5" key="1">
    <citation type="journal article" date="2024" name="Microbiol. Resour. Announc.">
        <title>Genome annotations for the ascomycete fungi Trichoderma harzianum, Trichoderma aggressivum, and Purpureocillium lilacinum.</title>
        <authorList>
            <person name="Beijen E.P.W."/>
            <person name="Ohm R.A."/>
        </authorList>
    </citation>
    <scope>NUCLEOTIDE SEQUENCE [LARGE SCALE GENOMIC DNA]</scope>
    <source>
        <strain evidence="4 5">CBS 150709</strain>
    </source>
</reference>
<feature type="compositionally biased region" description="Polar residues" evidence="1">
    <location>
        <begin position="356"/>
        <end position="366"/>
    </location>
</feature>
<keyword evidence="2" id="KW-0732">Signal</keyword>
<organism evidence="4 5">
    <name type="scientific">Purpureocillium lilacinum</name>
    <name type="common">Paecilomyces lilacinus</name>
    <dbReference type="NCBI Taxonomy" id="33203"/>
    <lineage>
        <taxon>Eukaryota</taxon>
        <taxon>Fungi</taxon>
        <taxon>Dikarya</taxon>
        <taxon>Ascomycota</taxon>
        <taxon>Pezizomycotina</taxon>
        <taxon>Sordariomycetes</taxon>
        <taxon>Hypocreomycetidae</taxon>
        <taxon>Hypocreales</taxon>
        <taxon>Ophiocordycipitaceae</taxon>
        <taxon>Purpureocillium</taxon>
    </lineage>
</organism>
<evidence type="ECO:0000259" key="3">
    <source>
        <dbReference type="Pfam" id="PF01464"/>
    </source>
</evidence>
<sequence>MYRPTLVATNVLLAVGLSAADVNPDAQGACEPTRGGSGACGPNGSEQWLNTGLKGSGWEPPFLDINKLSHISLDEYYNGVGKPCQKYDQYFRGSGAKYNIDPAILAFLAMQESSCNADEGGPTPGLMQCDPGNCQNGKDSCQYPIEDNTDCGAHVLRQALDGAGGNAVHALGSYNGWFTSSDGTGLNGGKGLTEGYPCSDEGKAHGVPQNLNYLHETLNGWFQGYDMYGADRDLDGEYDCDQNCNSGTAVIAAVGVGWLALGRVCRVAAVQHVVRACYGSACEDIAWESHSAKAEKANDDERVMRLHFGIHVVLKAVRGLFTRDNPSYLILREMSEQSRRESDVHGQRRAHERPQLKTTSNGINSFKHQKKPPAGSTPPHVLAFQKGEASKRCDVKQVHSFAAGQRGTAGAH</sequence>
<dbReference type="SUPFAM" id="SSF53955">
    <property type="entry name" value="Lysozyme-like"/>
    <property type="match status" value="1"/>
</dbReference>
<evidence type="ECO:0000313" key="4">
    <source>
        <dbReference type="EMBL" id="KAK4087369.1"/>
    </source>
</evidence>
<dbReference type="InterPro" id="IPR023346">
    <property type="entry name" value="Lysozyme-like_dom_sf"/>
</dbReference>
<proteinExistence type="predicted"/>
<feature type="signal peptide" evidence="2">
    <location>
        <begin position="1"/>
        <end position="20"/>
    </location>
</feature>
<keyword evidence="5" id="KW-1185">Reference proteome</keyword>
<dbReference type="InterPro" id="IPR008258">
    <property type="entry name" value="Transglycosylase_SLT_dom_1"/>
</dbReference>